<dbReference type="InterPro" id="IPR035923">
    <property type="entry name" value="TT1751-like_sf"/>
</dbReference>
<dbReference type="RefSeq" id="WP_138852124.1">
    <property type="nucleotide sequence ID" value="NZ_CP040710.1"/>
</dbReference>
<evidence type="ECO:0000259" key="1">
    <source>
        <dbReference type="Pfam" id="PF03625"/>
    </source>
</evidence>
<dbReference type="EMBL" id="CP040710">
    <property type="protein sequence ID" value="QCW99772.1"/>
    <property type="molecule type" value="Genomic_DNA"/>
</dbReference>
<dbReference type="OrthoDB" id="9799367at2"/>
<dbReference type="CDD" id="cd14797">
    <property type="entry name" value="DUF302"/>
    <property type="match status" value="2"/>
</dbReference>
<sequence>MKIKLITFLCLSMLFSCKDNDDNVSEQTNPPNVLGMDYTESIASFEETYTALRDALNVNENISIVAEVDHSANADSVGEALDPTRVIFFGNPNLGTPLMQQKQLAGLDLPQKIIVYQNGDNEVFVGFNNTEYLSNRHALDGVATLPTIQGALENLSARSSQDSIVVATDSMVGLEEGILSKTTNDKPFDAVYASLKAAIENNPNLRIIAELDHQANAASIQQDLNPTRIIIFGNPNLGTPLMQNSQTTALDLPQKILVWENAEGIVNVSYNNPAFLVRRHGITENEDILATITTALDNLSNAATAQQ</sequence>
<accession>A0A5B7SRX0</accession>
<name>A0A5B7SRX0_9FLAO</name>
<dbReference type="KEGG" id="asag:FGM00_06540"/>
<gene>
    <name evidence="2" type="ORF">FGM00_06540</name>
</gene>
<dbReference type="PROSITE" id="PS51257">
    <property type="entry name" value="PROKAR_LIPOPROTEIN"/>
    <property type="match status" value="1"/>
</dbReference>
<dbReference type="InterPro" id="IPR005180">
    <property type="entry name" value="DUF302"/>
</dbReference>
<dbReference type="Gene3D" id="3.30.310.70">
    <property type="entry name" value="TT1751-like domain"/>
    <property type="match status" value="2"/>
</dbReference>
<proteinExistence type="predicted"/>
<feature type="domain" description="DUF302" evidence="1">
    <location>
        <begin position="68"/>
        <end position="129"/>
    </location>
</feature>
<evidence type="ECO:0000313" key="2">
    <source>
        <dbReference type="EMBL" id="QCW99772.1"/>
    </source>
</evidence>
<protein>
    <submittedName>
        <fullName evidence="2">DUF302 domain-containing protein</fullName>
    </submittedName>
</protein>
<dbReference type="PANTHER" id="PTHR38342">
    <property type="entry name" value="SLR5037 PROTEIN"/>
    <property type="match status" value="1"/>
</dbReference>
<evidence type="ECO:0000313" key="3">
    <source>
        <dbReference type="Proteomes" id="UP000310017"/>
    </source>
</evidence>
<organism evidence="2 3">
    <name type="scientific">Aggregatimonas sangjinii</name>
    <dbReference type="NCBI Taxonomy" id="2583587"/>
    <lineage>
        <taxon>Bacteria</taxon>
        <taxon>Pseudomonadati</taxon>
        <taxon>Bacteroidota</taxon>
        <taxon>Flavobacteriia</taxon>
        <taxon>Flavobacteriales</taxon>
        <taxon>Flavobacteriaceae</taxon>
        <taxon>Aggregatimonas</taxon>
    </lineage>
</organism>
<dbReference type="PANTHER" id="PTHR38342:SF2">
    <property type="entry name" value="INNER MEMBRANE OR EXPORTED"/>
    <property type="match status" value="1"/>
</dbReference>
<reference evidence="2 3" key="1">
    <citation type="submission" date="2019-05" db="EMBL/GenBank/DDBJ databases">
        <title>Genome sequencing of F202Z8.</title>
        <authorList>
            <person name="Kwon Y.M."/>
        </authorList>
    </citation>
    <scope>NUCLEOTIDE SEQUENCE [LARGE SCALE GENOMIC DNA]</scope>
    <source>
        <strain evidence="2 3">F202Z8</strain>
    </source>
</reference>
<feature type="domain" description="DUF302" evidence="1">
    <location>
        <begin position="211"/>
        <end position="273"/>
    </location>
</feature>
<keyword evidence="3" id="KW-1185">Reference proteome</keyword>
<dbReference type="SUPFAM" id="SSF103247">
    <property type="entry name" value="TT1751-like"/>
    <property type="match status" value="2"/>
</dbReference>
<dbReference type="AlphaFoldDB" id="A0A5B7SRX0"/>
<dbReference type="Proteomes" id="UP000310017">
    <property type="component" value="Chromosome"/>
</dbReference>
<dbReference type="Pfam" id="PF03625">
    <property type="entry name" value="DUF302"/>
    <property type="match status" value="2"/>
</dbReference>